<feature type="compositionally biased region" description="Low complexity" evidence="1">
    <location>
        <begin position="23"/>
        <end position="41"/>
    </location>
</feature>
<reference evidence="3" key="1">
    <citation type="submission" date="2020-07" db="EMBL/GenBank/DDBJ databases">
        <authorList>
            <person name="Lin J."/>
        </authorList>
    </citation>
    <scope>NUCLEOTIDE SEQUENCE</scope>
</reference>
<dbReference type="GO" id="GO:0003824">
    <property type="term" value="F:catalytic activity"/>
    <property type="evidence" value="ECO:0007669"/>
    <property type="project" value="InterPro"/>
</dbReference>
<dbReference type="Gene3D" id="3.60.10.10">
    <property type="entry name" value="Endonuclease/exonuclease/phosphatase"/>
    <property type="match status" value="1"/>
</dbReference>
<dbReference type="InterPro" id="IPR043502">
    <property type="entry name" value="DNA/RNA_pol_sf"/>
</dbReference>
<accession>A0A6V7QNP6</accession>
<organism evidence="3">
    <name type="scientific">Ananas comosus var. bracteatus</name>
    <name type="common">red pineapple</name>
    <dbReference type="NCBI Taxonomy" id="296719"/>
    <lineage>
        <taxon>Eukaryota</taxon>
        <taxon>Viridiplantae</taxon>
        <taxon>Streptophyta</taxon>
        <taxon>Embryophyta</taxon>
        <taxon>Tracheophyta</taxon>
        <taxon>Spermatophyta</taxon>
        <taxon>Magnoliopsida</taxon>
        <taxon>Liliopsida</taxon>
        <taxon>Poales</taxon>
        <taxon>Bromeliaceae</taxon>
        <taxon>Bromelioideae</taxon>
        <taxon>Ananas</taxon>
    </lineage>
</organism>
<dbReference type="InterPro" id="IPR036691">
    <property type="entry name" value="Endo/exonu/phosph_ase_sf"/>
</dbReference>
<gene>
    <name evidence="3" type="ORF">CB5_LOCUS27606</name>
</gene>
<dbReference type="PROSITE" id="PS50878">
    <property type="entry name" value="RT_POL"/>
    <property type="match status" value="1"/>
</dbReference>
<protein>
    <recommendedName>
        <fullName evidence="2">Reverse transcriptase domain-containing protein</fullName>
    </recommendedName>
</protein>
<dbReference type="PANTHER" id="PTHR33116">
    <property type="entry name" value="REVERSE TRANSCRIPTASE ZINC-BINDING DOMAIN-CONTAINING PROTEIN-RELATED-RELATED"/>
    <property type="match status" value="1"/>
</dbReference>
<sequence length="972" mass="108052">MSPITLPDGQLSHPATPGPPSPHSGSPLLSPPSHLGHSLNSFDAQPIPKAGPMAAIRSAPAKFFPSRRSLRLAAKCNGSKKSSLQRAQDIKCKKIKLVRFAAKSMRPPSSGPATLPPAINSGSATPPPVADSASSPLVPESGPTPSIPPLLPDEPLSKDPAFPLTPGEIHQILATCGYWTTKRGLRQRQGRFWKNRVFRFLSWNVRGLNDQAKCTTVRSLIRNSKCSVVCLQETKLASICFSKFRSICGGQFHDFRTLDACGTRGGLLTTWNTALFDSVHCWAGDFSLNVVLKRIVDGQLFSISNVYGPTHDDLKPVFFLELRSIRDRSCGLWAAIGDFNVLLSLEDKNGVPTHISDILNFREVINDIGLIDVPLQNRSYTWSNGRIIPTLERLDRALISPDWFESFWLRIPSLGETITKAWNSIPQSSDALSRFTHKLFCVQHALQDWNLGRTSLLRIQAASCLQWIDWLDSAEERRNCIAHLSDGNTTYNSPASVANYLFSFFHNQLGLDRSQRTGLHFPAIFGPENINLSGLCTAFNEEEVKLAIFSCAPEKARGRTAFPLIFYQRFWQTLKGDILDVFNSFFSGPLDLSGINYSWICPIPKRSAVATAKDLRPISLIHSGLLKIDFERAFDNVDWDFLLDLLKARGFGEKWIRWINDLLRSSSTAVLLNGTPGASFPCRKGLRQGDPLSPLLFILCIDVLYRMLQAVADSGYLTVLAVEDVNLLTLQFADDVLIFFDGSIKSATTIMVILQAFSKCSGLNINYMKSALIPINLPTDLASSLATIFGCPVHGFPLNYLGLPLSQKKLLKSDYIPLIEKLDTRLAGWKGATLSRGGRLVLLNSVLTSIPAFFCSSFLLPAWVIKAMDKIRPSYIRLQLFQLYVDSVATFCSDSLSSAIQLYRRNSGSLVQLETPINRGIQEELRSLRRSGCWELWKERNRRLFDNKSQRSEILARAINDTITQWVSALGC</sequence>
<evidence type="ECO:0000313" key="3">
    <source>
        <dbReference type="EMBL" id="CAD1844395.1"/>
    </source>
</evidence>
<dbReference type="Pfam" id="PF00078">
    <property type="entry name" value="RVT_1"/>
    <property type="match status" value="1"/>
</dbReference>
<dbReference type="Pfam" id="PF03372">
    <property type="entry name" value="Exo_endo_phos"/>
    <property type="match status" value="1"/>
</dbReference>
<dbReference type="InterPro" id="IPR005135">
    <property type="entry name" value="Endo/exonuclease/phosphatase"/>
</dbReference>
<dbReference type="CDD" id="cd01650">
    <property type="entry name" value="RT_nLTR_like"/>
    <property type="match status" value="1"/>
</dbReference>
<feature type="region of interest" description="Disordered" evidence="1">
    <location>
        <begin position="1"/>
        <end position="53"/>
    </location>
</feature>
<evidence type="ECO:0000256" key="1">
    <source>
        <dbReference type="SAM" id="MobiDB-lite"/>
    </source>
</evidence>
<dbReference type="PANTHER" id="PTHR33116:SF78">
    <property type="entry name" value="OS12G0587133 PROTEIN"/>
    <property type="match status" value="1"/>
</dbReference>
<dbReference type="EMBL" id="LR862137">
    <property type="protein sequence ID" value="CAD1844395.1"/>
    <property type="molecule type" value="Genomic_DNA"/>
</dbReference>
<dbReference type="AlphaFoldDB" id="A0A6V7QNP6"/>
<name>A0A6V7QNP6_ANACO</name>
<dbReference type="SUPFAM" id="SSF56672">
    <property type="entry name" value="DNA/RNA polymerases"/>
    <property type="match status" value="1"/>
</dbReference>
<dbReference type="SUPFAM" id="SSF56219">
    <property type="entry name" value="DNase I-like"/>
    <property type="match status" value="1"/>
</dbReference>
<dbReference type="InterPro" id="IPR000477">
    <property type="entry name" value="RT_dom"/>
</dbReference>
<feature type="domain" description="Reverse transcriptase" evidence="2">
    <location>
        <begin position="533"/>
        <end position="805"/>
    </location>
</feature>
<evidence type="ECO:0000259" key="2">
    <source>
        <dbReference type="PROSITE" id="PS50878"/>
    </source>
</evidence>
<feature type="region of interest" description="Disordered" evidence="1">
    <location>
        <begin position="103"/>
        <end position="158"/>
    </location>
</feature>
<proteinExistence type="predicted"/>